<keyword evidence="10" id="KW-1185">Reference proteome</keyword>
<gene>
    <name evidence="9" type="ORF">RHODO2019_01500</name>
</gene>
<keyword evidence="7 8" id="KW-0472">Membrane</keyword>
<dbReference type="Pfam" id="PF01925">
    <property type="entry name" value="TauE"/>
    <property type="match status" value="1"/>
</dbReference>
<comment type="similarity">
    <text evidence="2 8">Belongs to the 4-toluene sulfonate uptake permease (TSUP) (TC 2.A.102) family.</text>
</comment>
<organism evidence="9 10">
    <name type="scientific">Rhodococcus antarcticus</name>
    <dbReference type="NCBI Taxonomy" id="2987751"/>
    <lineage>
        <taxon>Bacteria</taxon>
        <taxon>Bacillati</taxon>
        <taxon>Actinomycetota</taxon>
        <taxon>Actinomycetes</taxon>
        <taxon>Mycobacteriales</taxon>
        <taxon>Nocardiaceae</taxon>
        <taxon>Rhodococcus</taxon>
    </lineage>
</organism>
<evidence type="ECO:0000313" key="9">
    <source>
        <dbReference type="EMBL" id="UZJ25207.1"/>
    </source>
</evidence>
<dbReference type="Proteomes" id="UP001164965">
    <property type="component" value="Chromosome"/>
</dbReference>
<keyword evidence="3" id="KW-0813">Transport</keyword>
<reference evidence="9" key="1">
    <citation type="submission" date="2022-10" db="EMBL/GenBank/DDBJ databases">
        <title>Rhodococcus sp.75.</title>
        <authorList>
            <person name="Sun M."/>
        </authorList>
    </citation>
    <scope>NUCLEOTIDE SEQUENCE</scope>
    <source>
        <strain evidence="9">75</strain>
    </source>
</reference>
<evidence type="ECO:0000256" key="3">
    <source>
        <dbReference type="ARBA" id="ARBA00022448"/>
    </source>
</evidence>
<dbReference type="InterPro" id="IPR052017">
    <property type="entry name" value="TSUP"/>
</dbReference>
<evidence type="ECO:0000256" key="1">
    <source>
        <dbReference type="ARBA" id="ARBA00004651"/>
    </source>
</evidence>
<keyword evidence="4 8" id="KW-1003">Cell membrane</keyword>
<dbReference type="InterPro" id="IPR002781">
    <property type="entry name" value="TM_pro_TauE-like"/>
</dbReference>
<evidence type="ECO:0000256" key="8">
    <source>
        <dbReference type="RuleBase" id="RU363041"/>
    </source>
</evidence>
<evidence type="ECO:0000256" key="6">
    <source>
        <dbReference type="ARBA" id="ARBA00022989"/>
    </source>
</evidence>
<evidence type="ECO:0000256" key="2">
    <source>
        <dbReference type="ARBA" id="ARBA00009142"/>
    </source>
</evidence>
<feature type="transmembrane region" description="Helical" evidence="8">
    <location>
        <begin position="161"/>
        <end position="178"/>
    </location>
</feature>
<dbReference type="EMBL" id="CP110615">
    <property type="protein sequence ID" value="UZJ25207.1"/>
    <property type="molecule type" value="Genomic_DNA"/>
</dbReference>
<evidence type="ECO:0000256" key="4">
    <source>
        <dbReference type="ARBA" id="ARBA00022475"/>
    </source>
</evidence>
<name>A0ABY6P0N3_9NOCA</name>
<accession>A0ABY6P0N3</accession>
<evidence type="ECO:0000313" key="10">
    <source>
        <dbReference type="Proteomes" id="UP001164965"/>
    </source>
</evidence>
<feature type="transmembrane region" description="Helical" evidence="8">
    <location>
        <begin position="99"/>
        <end position="117"/>
    </location>
</feature>
<protein>
    <recommendedName>
        <fullName evidence="8">Probable membrane transporter protein</fullName>
    </recommendedName>
</protein>
<dbReference type="PANTHER" id="PTHR30269:SF0">
    <property type="entry name" value="MEMBRANE TRANSPORTER PROTEIN YFCA-RELATED"/>
    <property type="match status" value="1"/>
</dbReference>
<feature type="transmembrane region" description="Helical" evidence="8">
    <location>
        <begin position="185"/>
        <end position="201"/>
    </location>
</feature>
<feature type="transmembrane region" description="Helical" evidence="8">
    <location>
        <begin position="73"/>
        <end position="93"/>
    </location>
</feature>
<keyword evidence="6 8" id="KW-1133">Transmembrane helix</keyword>
<evidence type="ECO:0000256" key="5">
    <source>
        <dbReference type="ARBA" id="ARBA00022692"/>
    </source>
</evidence>
<keyword evidence="5 8" id="KW-0812">Transmembrane</keyword>
<proteinExistence type="inferred from homology"/>
<feature type="transmembrane region" description="Helical" evidence="8">
    <location>
        <begin position="233"/>
        <end position="252"/>
    </location>
</feature>
<dbReference type="RefSeq" id="WP_265383313.1">
    <property type="nucleotide sequence ID" value="NZ_CP110615.1"/>
</dbReference>
<dbReference type="PANTHER" id="PTHR30269">
    <property type="entry name" value="TRANSMEMBRANE PROTEIN YFCA"/>
    <property type="match status" value="1"/>
</dbReference>
<evidence type="ECO:0000256" key="7">
    <source>
        <dbReference type="ARBA" id="ARBA00023136"/>
    </source>
</evidence>
<sequence length="253" mass="25604">MTVLDAVLITLTGLAAGTINTVVGSGSLITFPALLALGYPPLVANVSNNIGLVPGGVSGAWGYRRELAGMRPLLLRLVPWSAAGGLLGAVLLLVLPTSVFDAVVVVLIGIALVLVLVQPRLSVRLRGRGPLAAPSRGRAAALSLGLFAASVYGGYFGAAQGVVYVALLSLLLIDDLQVANGVKNVLATVVNGVAAVTFILFAHPDWAVVGCIALGSTLGGVLGARMGRRLSPAVLRGVIVVVGVAAIVNIVLR</sequence>
<comment type="subcellular location">
    <subcellularLocation>
        <location evidence="1 8">Cell membrane</location>
        <topology evidence="1 8">Multi-pass membrane protein</topology>
    </subcellularLocation>
</comment>
<feature type="transmembrane region" description="Helical" evidence="8">
    <location>
        <begin position="207"/>
        <end position="226"/>
    </location>
</feature>